<keyword evidence="3" id="KW-1185">Reference proteome</keyword>
<dbReference type="Proteomes" id="UP000270094">
    <property type="component" value="Unassembled WGS sequence"/>
</dbReference>
<dbReference type="EMBL" id="UYYB01098992">
    <property type="protein sequence ID" value="VDM77350.1"/>
    <property type="molecule type" value="Genomic_DNA"/>
</dbReference>
<dbReference type="OrthoDB" id="6757294at2759"/>
<dbReference type="InterPro" id="IPR055510">
    <property type="entry name" value="DUF7083"/>
</dbReference>
<dbReference type="AlphaFoldDB" id="A0A3P7IWA4"/>
<organism evidence="2 3">
    <name type="scientific">Strongylus vulgaris</name>
    <name type="common">Blood worm</name>
    <dbReference type="NCBI Taxonomy" id="40348"/>
    <lineage>
        <taxon>Eukaryota</taxon>
        <taxon>Metazoa</taxon>
        <taxon>Ecdysozoa</taxon>
        <taxon>Nematoda</taxon>
        <taxon>Chromadorea</taxon>
        <taxon>Rhabditida</taxon>
        <taxon>Rhabditina</taxon>
        <taxon>Rhabditomorpha</taxon>
        <taxon>Strongyloidea</taxon>
        <taxon>Strongylidae</taxon>
        <taxon>Strongylus</taxon>
    </lineage>
</organism>
<evidence type="ECO:0000313" key="3">
    <source>
        <dbReference type="Proteomes" id="UP000270094"/>
    </source>
</evidence>
<protein>
    <recommendedName>
        <fullName evidence="1">DUF7083 domain-containing protein</fullName>
    </recommendedName>
</protein>
<proteinExistence type="predicted"/>
<accession>A0A3P7IWA4</accession>
<dbReference type="Pfam" id="PF23309">
    <property type="entry name" value="DUF7083"/>
    <property type="match status" value="1"/>
</dbReference>
<gene>
    <name evidence="2" type="ORF">SVUK_LOCUS12348</name>
</gene>
<name>A0A3P7IWA4_STRVU</name>
<feature type="domain" description="DUF7083" evidence="1">
    <location>
        <begin position="22"/>
        <end position="84"/>
    </location>
</feature>
<sequence length="130" mass="14967">MFATLSRSQDCAVHYANKDQNDQLTRDLPKFVSDKETGNTFTFCYKRYGPVIRDALPDKKKRDLILMKVDESAFRKYARIQVAGTRFEMIRQLDSHADDTPLTIQDLVNECENFTALKGQHRHGPTVISL</sequence>
<evidence type="ECO:0000259" key="1">
    <source>
        <dbReference type="Pfam" id="PF23309"/>
    </source>
</evidence>
<evidence type="ECO:0000313" key="2">
    <source>
        <dbReference type="EMBL" id="VDM77350.1"/>
    </source>
</evidence>
<reference evidence="2 3" key="1">
    <citation type="submission" date="2018-11" db="EMBL/GenBank/DDBJ databases">
        <authorList>
            <consortium name="Pathogen Informatics"/>
        </authorList>
    </citation>
    <scope>NUCLEOTIDE SEQUENCE [LARGE SCALE GENOMIC DNA]</scope>
</reference>